<dbReference type="RefSeq" id="WP_345393734.1">
    <property type="nucleotide sequence ID" value="NZ_BAABLA010000020.1"/>
</dbReference>
<proteinExistence type="predicted"/>
<evidence type="ECO:0000313" key="3">
    <source>
        <dbReference type="Proteomes" id="UP001596337"/>
    </source>
</evidence>
<gene>
    <name evidence="2" type="ORF">ACFQGD_27165</name>
</gene>
<evidence type="ECO:0000256" key="1">
    <source>
        <dbReference type="SAM" id="MobiDB-lite"/>
    </source>
</evidence>
<dbReference type="EMBL" id="JBHSXX010000001">
    <property type="protein sequence ID" value="MFC6870816.1"/>
    <property type="molecule type" value="Genomic_DNA"/>
</dbReference>
<protein>
    <submittedName>
        <fullName evidence="2">Uncharacterized protein</fullName>
    </submittedName>
</protein>
<evidence type="ECO:0000313" key="2">
    <source>
        <dbReference type="EMBL" id="MFC6870816.1"/>
    </source>
</evidence>
<dbReference type="Proteomes" id="UP001596337">
    <property type="component" value="Unassembled WGS sequence"/>
</dbReference>
<reference evidence="3" key="1">
    <citation type="journal article" date="2019" name="Int. J. Syst. Evol. Microbiol.">
        <title>The Global Catalogue of Microorganisms (GCM) 10K type strain sequencing project: providing services to taxonomists for standard genome sequencing and annotation.</title>
        <authorList>
            <consortium name="The Broad Institute Genomics Platform"/>
            <consortium name="The Broad Institute Genome Sequencing Center for Infectious Disease"/>
            <person name="Wu L."/>
            <person name="Ma J."/>
        </authorList>
    </citation>
    <scope>NUCLEOTIDE SEQUENCE [LARGE SCALE GENOMIC DNA]</scope>
    <source>
        <strain evidence="3">KCTC 32255</strain>
    </source>
</reference>
<accession>A0ABW2C6U4</accession>
<sequence length="58" mass="6537">MSTTHEQPTAHHADTTIPPAPRSSRRDEYRPAEPGVPFGIPTPRDDEDFEPTIIRGRE</sequence>
<keyword evidence="3" id="KW-1185">Reference proteome</keyword>
<organism evidence="2 3">
    <name type="scientific">Haloechinothrix salitolerans</name>
    <dbReference type="NCBI Taxonomy" id="926830"/>
    <lineage>
        <taxon>Bacteria</taxon>
        <taxon>Bacillati</taxon>
        <taxon>Actinomycetota</taxon>
        <taxon>Actinomycetes</taxon>
        <taxon>Pseudonocardiales</taxon>
        <taxon>Pseudonocardiaceae</taxon>
        <taxon>Haloechinothrix</taxon>
    </lineage>
</organism>
<name>A0ABW2C6U4_9PSEU</name>
<feature type="region of interest" description="Disordered" evidence="1">
    <location>
        <begin position="1"/>
        <end position="58"/>
    </location>
</feature>
<comment type="caution">
    <text evidence="2">The sequence shown here is derived from an EMBL/GenBank/DDBJ whole genome shotgun (WGS) entry which is preliminary data.</text>
</comment>